<dbReference type="RefSeq" id="XP_056488906.1">
    <property type="nucleotide sequence ID" value="XM_056629604.1"/>
</dbReference>
<gene>
    <name evidence="2" type="ORF">N7509_004967</name>
</gene>
<keyword evidence="3" id="KW-1185">Reference proteome</keyword>
<dbReference type="GeneID" id="81368584"/>
<evidence type="ECO:0000313" key="2">
    <source>
        <dbReference type="EMBL" id="KAJ5396854.1"/>
    </source>
</evidence>
<evidence type="ECO:0000256" key="1">
    <source>
        <dbReference type="SAM" id="SignalP"/>
    </source>
</evidence>
<name>A0A9W9W1C3_9EURO</name>
<feature type="signal peptide" evidence="1">
    <location>
        <begin position="1"/>
        <end position="16"/>
    </location>
</feature>
<comment type="caution">
    <text evidence="2">The sequence shown here is derived from an EMBL/GenBank/DDBJ whole genome shotgun (WGS) entry which is preliminary data.</text>
</comment>
<evidence type="ECO:0000313" key="3">
    <source>
        <dbReference type="Proteomes" id="UP001147747"/>
    </source>
</evidence>
<feature type="chain" id="PRO_5040969619" evidence="1">
    <location>
        <begin position="17"/>
        <end position="302"/>
    </location>
</feature>
<dbReference type="Proteomes" id="UP001147747">
    <property type="component" value="Unassembled WGS sequence"/>
</dbReference>
<proteinExistence type="predicted"/>
<dbReference type="AlphaFoldDB" id="A0A9W9W1C3"/>
<dbReference type="EMBL" id="JAPZBU010000006">
    <property type="protein sequence ID" value="KAJ5396854.1"/>
    <property type="molecule type" value="Genomic_DNA"/>
</dbReference>
<reference evidence="2" key="1">
    <citation type="submission" date="2022-12" db="EMBL/GenBank/DDBJ databases">
        <authorList>
            <person name="Petersen C."/>
        </authorList>
    </citation>
    <scope>NUCLEOTIDE SEQUENCE</scope>
    <source>
        <strain evidence="2">IBT 29677</strain>
    </source>
</reference>
<reference evidence="2" key="2">
    <citation type="journal article" date="2023" name="IMA Fungus">
        <title>Comparative genomic study of the Penicillium genus elucidates a diverse pangenome and 15 lateral gene transfer events.</title>
        <authorList>
            <person name="Petersen C."/>
            <person name="Sorensen T."/>
            <person name="Nielsen M.R."/>
            <person name="Sondergaard T.E."/>
            <person name="Sorensen J.L."/>
            <person name="Fitzpatrick D.A."/>
            <person name="Frisvad J.C."/>
            <person name="Nielsen K.L."/>
        </authorList>
    </citation>
    <scope>NUCLEOTIDE SEQUENCE</scope>
    <source>
        <strain evidence="2">IBT 29677</strain>
    </source>
</reference>
<keyword evidence="1" id="KW-0732">Signal</keyword>
<organism evidence="2 3">
    <name type="scientific">Penicillium cosmopolitanum</name>
    <dbReference type="NCBI Taxonomy" id="1131564"/>
    <lineage>
        <taxon>Eukaryota</taxon>
        <taxon>Fungi</taxon>
        <taxon>Dikarya</taxon>
        <taxon>Ascomycota</taxon>
        <taxon>Pezizomycotina</taxon>
        <taxon>Eurotiomycetes</taxon>
        <taxon>Eurotiomycetidae</taxon>
        <taxon>Eurotiales</taxon>
        <taxon>Aspergillaceae</taxon>
        <taxon>Penicillium</taxon>
    </lineage>
</organism>
<protein>
    <submittedName>
        <fullName evidence="2">Uncharacterized protein</fullName>
    </submittedName>
</protein>
<dbReference type="OrthoDB" id="4367311at2759"/>
<sequence length="302" mass="29738">MKSFTIAAILASTAMALPTNIVPSGTVPSGVPSCIPSGVIPSGVPIPSGIPMCTGAPSATPSATPSGMASQNVNSVMTVTNGESKNILVQLEPTVANLLTGLNLPLSEPVGEIVQTASSVDGLNLQGLGSGFMTVATQNGEAALVKLTYTVEGLFSGLGLPEVGSLVGSLVGTLEGLVPSMKRDVTSSLTDTVMHITDLNGDVLPVALGSNVLGLLSGLDLSSVQGPIGSVVAMVPSVSDLPSKAESIAADPTQLVGVLGQDGTSAMLVQLEGTATGLLGSLGLTSLLSPIGSVTSVTGGLL</sequence>
<accession>A0A9W9W1C3</accession>